<dbReference type="InterPro" id="IPR011697">
    <property type="entry name" value="Peptidase_C26"/>
</dbReference>
<evidence type="ECO:0000313" key="1">
    <source>
        <dbReference type="EMBL" id="MBP1948327.1"/>
    </source>
</evidence>
<dbReference type="InterPro" id="IPR029062">
    <property type="entry name" value="Class_I_gatase-like"/>
</dbReference>
<organism evidence="1 2">
    <name type="scientific">Virgibacillus litoralis</name>
    <dbReference type="NCBI Taxonomy" id="578221"/>
    <lineage>
        <taxon>Bacteria</taxon>
        <taxon>Bacillati</taxon>
        <taxon>Bacillota</taxon>
        <taxon>Bacilli</taxon>
        <taxon>Bacillales</taxon>
        <taxon>Bacillaceae</taxon>
        <taxon>Virgibacillus</taxon>
    </lineage>
</organism>
<protein>
    <submittedName>
        <fullName evidence="1">Glutamine amidotransferase</fullName>
    </submittedName>
</protein>
<name>A0ABS4HBN6_9BACI</name>
<evidence type="ECO:0000313" key="2">
    <source>
        <dbReference type="Proteomes" id="UP001519328"/>
    </source>
</evidence>
<gene>
    <name evidence="1" type="ORF">J2Z82_001263</name>
</gene>
<keyword evidence="1" id="KW-0315">Glutamine amidotransferase</keyword>
<dbReference type="RefSeq" id="WP_209479908.1">
    <property type="nucleotide sequence ID" value="NZ_JAGGKK010000005.1"/>
</dbReference>
<dbReference type="InterPro" id="IPR044668">
    <property type="entry name" value="PuuD-like"/>
</dbReference>
<accession>A0ABS4HBN6</accession>
<dbReference type="PANTHER" id="PTHR43235:SF1">
    <property type="entry name" value="GLUTAMINE AMIDOTRANSFERASE PB2B2.05-RELATED"/>
    <property type="match status" value="1"/>
</dbReference>
<dbReference type="PROSITE" id="PS51273">
    <property type="entry name" value="GATASE_TYPE_1"/>
    <property type="match status" value="1"/>
</dbReference>
<dbReference type="SUPFAM" id="SSF52317">
    <property type="entry name" value="Class I glutamine amidotransferase-like"/>
    <property type="match status" value="1"/>
</dbReference>
<keyword evidence="2" id="KW-1185">Reference proteome</keyword>
<dbReference type="Pfam" id="PF07722">
    <property type="entry name" value="Peptidase_C26"/>
    <property type="match status" value="1"/>
</dbReference>
<dbReference type="Proteomes" id="UP001519328">
    <property type="component" value="Unassembled WGS sequence"/>
</dbReference>
<dbReference type="CDD" id="cd01745">
    <property type="entry name" value="GATase1_2"/>
    <property type="match status" value="1"/>
</dbReference>
<proteinExistence type="predicted"/>
<comment type="caution">
    <text evidence="1">The sequence shown here is derived from an EMBL/GenBank/DDBJ whole genome shotgun (WGS) entry which is preliminary data.</text>
</comment>
<reference evidence="1 2" key="1">
    <citation type="submission" date="2021-03" db="EMBL/GenBank/DDBJ databases">
        <title>Genomic Encyclopedia of Type Strains, Phase IV (KMG-IV): sequencing the most valuable type-strain genomes for metagenomic binning, comparative biology and taxonomic classification.</title>
        <authorList>
            <person name="Goeker M."/>
        </authorList>
    </citation>
    <scope>NUCLEOTIDE SEQUENCE [LARGE SCALE GENOMIC DNA]</scope>
    <source>
        <strain evidence="1 2">DSM 21085</strain>
    </source>
</reference>
<dbReference type="Gene3D" id="3.40.50.880">
    <property type="match status" value="1"/>
</dbReference>
<sequence>MKPIIGMTLSMEIDKSHYTATNDNVEAIIQAGGMPVMLPYLSDECDVEQVANKIDGLYATGGYDIDPTLFGEEPHPQLGTIIPARDQFEISVMKKLLKMGKPILGVCRGCQTLNIAAGGDMYQDIYSQINGDLLQHTQKAPMDHGSHFVYVSKNSLLSRLTGMDHFRINSWHHQANRKIPSTFQVSGTASDGIIEAIESKQHSFVLGLQWHPEAKVKSGDVTSLRIYQSFIEACKVER</sequence>
<dbReference type="PANTHER" id="PTHR43235">
    <property type="entry name" value="GLUTAMINE AMIDOTRANSFERASE PB2B2.05-RELATED"/>
    <property type="match status" value="1"/>
</dbReference>
<dbReference type="EMBL" id="JAGGKK010000005">
    <property type="protein sequence ID" value="MBP1948327.1"/>
    <property type="molecule type" value="Genomic_DNA"/>
</dbReference>